<dbReference type="NCBIfam" id="TIGR01764">
    <property type="entry name" value="excise"/>
    <property type="match status" value="1"/>
</dbReference>
<dbReference type="KEGG" id="ccos:Pan44_16160"/>
<dbReference type="RefSeq" id="WP_197453930.1">
    <property type="nucleotide sequence ID" value="NZ_CP036271.1"/>
</dbReference>
<dbReference type="Proteomes" id="UP000315700">
    <property type="component" value="Chromosome"/>
</dbReference>
<dbReference type="InterPro" id="IPR010093">
    <property type="entry name" value="SinI_DNA-bd"/>
</dbReference>
<feature type="domain" description="Helix-turn-helix" evidence="1">
    <location>
        <begin position="38"/>
        <end position="87"/>
    </location>
</feature>
<dbReference type="AlphaFoldDB" id="A0A517SBW0"/>
<proteinExistence type="predicted"/>
<evidence type="ECO:0000259" key="1">
    <source>
        <dbReference type="Pfam" id="PF12728"/>
    </source>
</evidence>
<accession>A0A517SBW0</accession>
<sequence>MNPTIRNLFDRYLEHTRDPQAAATLVLAHVGSGAKDEVLTTDQAAERLGVTRATVQAMVLRGDLQSMRAGRRIKIRSSWIDDFAQKQARPRSRHFG</sequence>
<gene>
    <name evidence="2" type="ORF">Pan44_16160</name>
</gene>
<dbReference type="EMBL" id="CP036271">
    <property type="protein sequence ID" value="QDT53594.1"/>
    <property type="molecule type" value="Genomic_DNA"/>
</dbReference>
<reference evidence="2 3" key="1">
    <citation type="submission" date="2019-02" db="EMBL/GenBank/DDBJ databases">
        <title>Deep-cultivation of Planctomycetes and their phenomic and genomic characterization uncovers novel biology.</title>
        <authorList>
            <person name="Wiegand S."/>
            <person name="Jogler M."/>
            <person name="Boedeker C."/>
            <person name="Pinto D."/>
            <person name="Vollmers J."/>
            <person name="Rivas-Marin E."/>
            <person name="Kohn T."/>
            <person name="Peeters S.H."/>
            <person name="Heuer A."/>
            <person name="Rast P."/>
            <person name="Oberbeckmann S."/>
            <person name="Bunk B."/>
            <person name="Jeske O."/>
            <person name="Meyerdierks A."/>
            <person name="Storesund J.E."/>
            <person name="Kallscheuer N."/>
            <person name="Luecker S."/>
            <person name="Lage O.M."/>
            <person name="Pohl T."/>
            <person name="Merkel B.J."/>
            <person name="Hornburger P."/>
            <person name="Mueller R.-W."/>
            <person name="Bruemmer F."/>
            <person name="Labrenz M."/>
            <person name="Spormann A.M."/>
            <person name="Op den Camp H."/>
            <person name="Overmann J."/>
            <person name="Amann R."/>
            <person name="Jetten M.S.M."/>
            <person name="Mascher T."/>
            <person name="Medema M.H."/>
            <person name="Devos D.P."/>
            <person name="Kaster A.-K."/>
            <person name="Ovreas L."/>
            <person name="Rohde M."/>
            <person name="Galperin M.Y."/>
            <person name="Jogler C."/>
        </authorList>
    </citation>
    <scope>NUCLEOTIDE SEQUENCE [LARGE SCALE GENOMIC DNA]</scope>
    <source>
        <strain evidence="2 3">Pan44</strain>
    </source>
</reference>
<name>A0A517SBW0_9PLAN</name>
<dbReference type="InterPro" id="IPR009061">
    <property type="entry name" value="DNA-bd_dom_put_sf"/>
</dbReference>
<organism evidence="2 3">
    <name type="scientific">Caulifigura coniformis</name>
    <dbReference type="NCBI Taxonomy" id="2527983"/>
    <lineage>
        <taxon>Bacteria</taxon>
        <taxon>Pseudomonadati</taxon>
        <taxon>Planctomycetota</taxon>
        <taxon>Planctomycetia</taxon>
        <taxon>Planctomycetales</taxon>
        <taxon>Planctomycetaceae</taxon>
        <taxon>Caulifigura</taxon>
    </lineage>
</organism>
<dbReference type="InParanoid" id="A0A517SBW0"/>
<dbReference type="SUPFAM" id="SSF46955">
    <property type="entry name" value="Putative DNA-binding domain"/>
    <property type="match status" value="1"/>
</dbReference>
<evidence type="ECO:0000313" key="3">
    <source>
        <dbReference type="Proteomes" id="UP000315700"/>
    </source>
</evidence>
<evidence type="ECO:0000313" key="2">
    <source>
        <dbReference type="EMBL" id="QDT53594.1"/>
    </source>
</evidence>
<keyword evidence="3" id="KW-1185">Reference proteome</keyword>
<dbReference type="GO" id="GO:0003677">
    <property type="term" value="F:DNA binding"/>
    <property type="evidence" value="ECO:0007669"/>
    <property type="project" value="InterPro"/>
</dbReference>
<protein>
    <submittedName>
        <fullName evidence="2">Helix-turn-helix domain protein</fullName>
    </submittedName>
</protein>
<dbReference type="Pfam" id="PF12728">
    <property type="entry name" value="HTH_17"/>
    <property type="match status" value="1"/>
</dbReference>
<dbReference type="InterPro" id="IPR041657">
    <property type="entry name" value="HTH_17"/>
</dbReference>